<keyword evidence="2" id="KW-0067">ATP-binding</keyword>
<dbReference type="SUPFAM" id="SSF48452">
    <property type="entry name" value="TPR-like"/>
    <property type="match status" value="2"/>
</dbReference>
<keyword evidence="3" id="KW-1185">Reference proteome</keyword>
<dbReference type="Gene3D" id="1.10.10.10">
    <property type="entry name" value="Winged helix-like DNA-binding domain superfamily/Winged helix DNA-binding domain"/>
    <property type="match status" value="1"/>
</dbReference>
<reference evidence="3" key="1">
    <citation type="journal article" date="2019" name="Int. J. Syst. Evol. Microbiol.">
        <title>The Global Catalogue of Microorganisms (GCM) 10K type strain sequencing project: providing services to taxonomists for standard genome sequencing and annotation.</title>
        <authorList>
            <consortium name="The Broad Institute Genomics Platform"/>
            <consortium name="The Broad Institute Genome Sequencing Center for Infectious Disease"/>
            <person name="Wu L."/>
            <person name="Ma J."/>
        </authorList>
    </citation>
    <scope>NUCLEOTIDE SEQUENCE [LARGE SCALE GENOMIC DNA]</scope>
    <source>
        <strain evidence="3">JCM 3369</strain>
    </source>
</reference>
<dbReference type="GO" id="GO:0005524">
    <property type="term" value="F:ATP binding"/>
    <property type="evidence" value="ECO:0007669"/>
    <property type="project" value="UniProtKB-KW"/>
</dbReference>
<proteinExistence type="predicted"/>
<feature type="domain" description="HTH luxR-type" evidence="1">
    <location>
        <begin position="687"/>
        <end position="752"/>
    </location>
</feature>
<dbReference type="InterPro" id="IPR002182">
    <property type="entry name" value="NB-ARC"/>
</dbReference>
<organism evidence="2 3">
    <name type="scientific">Actinomadura yumaensis</name>
    <dbReference type="NCBI Taxonomy" id="111807"/>
    <lineage>
        <taxon>Bacteria</taxon>
        <taxon>Bacillati</taxon>
        <taxon>Actinomycetota</taxon>
        <taxon>Actinomycetes</taxon>
        <taxon>Streptosporangiales</taxon>
        <taxon>Thermomonosporaceae</taxon>
        <taxon>Actinomadura</taxon>
    </lineage>
</organism>
<dbReference type="Gene3D" id="1.25.40.10">
    <property type="entry name" value="Tetratricopeptide repeat domain"/>
    <property type="match status" value="1"/>
</dbReference>
<dbReference type="SUPFAM" id="SSF52540">
    <property type="entry name" value="P-loop containing nucleoside triphosphate hydrolases"/>
    <property type="match status" value="1"/>
</dbReference>
<evidence type="ECO:0000313" key="3">
    <source>
        <dbReference type="Proteomes" id="UP001596380"/>
    </source>
</evidence>
<dbReference type="RefSeq" id="WP_309240078.1">
    <property type="nucleotide sequence ID" value="NZ_JBHSXS010000034.1"/>
</dbReference>
<protein>
    <submittedName>
        <fullName evidence="2">ATP-binding protein</fullName>
    </submittedName>
</protein>
<dbReference type="PANTHER" id="PTHR47691">
    <property type="entry name" value="REGULATOR-RELATED"/>
    <property type="match status" value="1"/>
</dbReference>
<dbReference type="SMART" id="SM00421">
    <property type="entry name" value="HTH_LUXR"/>
    <property type="match status" value="1"/>
</dbReference>
<dbReference type="Gene3D" id="3.40.50.300">
    <property type="entry name" value="P-loop containing nucleotide triphosphate hydrolases"/>
    <property type="match status" value="1"/>
</dbReference>
<dbReference type="PANTHER" id="PTHR47691:SF3">
    <property type="entry name" value="HTH-TYPE TRANSCRIPTIONAL REGULATOR RV0890C-RELATED"/>
    <property type="match status" value="1"/>
</dbReference>
<evidence type="ECO:0000259" key="1">
    <source>
        <dbReference type="PROSITE" id="PS50043"/>
    </source>
</evidence>
<dbReference type="PRINTS" id="PR00364">
    <property type="entry name" value="DISEASERSIST"/>
</dbReference>
<dbReference type="CDD" id="cd06170">
    <property type="entry name" value="LuxR_C_like"/>
    <property type="match status" value="1"/>
</dbReference>
<keyword evidence="2" id="KW-0547">Nucleotide-binding</keyword>
<dbReference type="PRINTS" id="PR00038">
    <property type="entry name" value="HTHLUXR"/>
</dbReference>
<gene>
    <name evidence="2" type="ORF">ACFQKB_35480</name>
</gene>
<dbReference type="SMART" id="SM00028">
    <property type="entry name" value="TPR"/>
    <property type="match status" value="2"/>
</dbReference>
<evidence type="ECO:0000313" key="2">
    <source>
        <dbReference type="EMBL" id="MFC6885103.1"/>
    </source>
</evidence>
<name>A0ABW2CVK9_9ACTN</name>
<dbReference type="PROSITE" id="PS50043">
    <property type="entry name" value="HTH_LUXR_2"/>
    <property type="match status" value="1"/>
</dbReference>
<dbReference type="InterPro" id="IPR011990">
    <property type="entry name" value="TPR-like_helical_dom_sf"/>
</dbReference>
<dbReference type="Pfam" id="PF00196">
    <property type="entry name" value="GerE"/>
    <property type="match status" value="1"/>
</dbReference>
<comment type="caution">
    <text evidence="2">The sequence shown here is derived from an EMBL/GenBank/DDBJ whole genome shotgun (WGS) entry which is preliminary data.</text>
</comment>
<sequence length="759" mass="83528">MTRFVGRRRELTEAKQTLGRSRLVTLTGVGGVGKTRLAVRLASDLRRSFADGVWMVELSALREPELLPRTVADALQLPGQTAGAQLDRLSEHLSDKHLLLVLDTCEHLVDECALLSEVLLRAAPRLRILTTSREPLDVMGEHNLVIPPLPVPDGPDDAGDGAAGAAGEAGGGDAVTLFADRAEAMVPGFALTPGNRATVARLCRRLDGIPLAIELAAVRLRTMSVERLMDRIDDRFRLLGTSRAGHDRHRTLRAAIEWSHELCTPEEQKLWARLSVFPGDFDLEAAERVCAGHGVAADELFEVLGRLVEKSIVLCERDGRRYRLLDTLREYGLEQLDGLGERPDLLRRHRDHYLGLAERARAAAMGGEQVDWLIRLREENANLRVALEYSLTTAGEERTGLRLIVVLQHYWMCLGLFGEARSWYERALAAPYLTGIERARIAYGAGMVAVQQGDVDGARPLFAEALEEDDLDLRAHALHGQGLIALFEGRLGPARSLLEEACAAFAKIGHQDPLALLTGPHLSSVHLLCGEEREALAVAERTVRSGEATGERWNHAFALYARGAALWWLGEHEAAVRDLLDCLRIKESLGDQLGITLALDLLTPAPVVRGDHEQAAMLLGATDRMWRTLGASLQYGPHYMKRRAMSERAILRTLPRDRFEAAKRRGAALSVAEAIALARGEAVQVPRDDEPDPLTGREREVAALVAEGLSNREIAERLVIAKRTVDSHIEHILAKLGFNSRTQIATWTERRERGAAPSA</sequence>
<accession>A0ABW2CVK9</accession>
<dbReference type="InterPro" id="IPR036388">
    <property type="entry name" value="WH-like_DNA-bd_sf"/>
</dbReference>
<dbReference type="InterPro" id="IPR019734">
    <property type="entry name" value="TPR_rpt"/>
</dbReference>
<dbReference type="InterPro" id="IPR016032">
    <property type="entry name" value="Sig_transdc_resp-reg_C-effctor"/>
</dbReference>
<dbReference type="Pfam" id="PF00931">
    <property type="entry name" value="NB-ARC"/>
    <property type="match status" value="1"/>
</dbReference>
<dbReference type="Proteomes" id="UP001596380">
    <property type="component" value="Unassembled WGS sequence"/>
</dbReference>
<dbReference type="InterPro" id="IPR027417">
    <property type="entry name" value="P-loop_NTPase"/>
</dbReference>
<dbReference type="SUPFAM" id="SSF46894">
    <property type="entry name" value="C-terminal effector domain of the bipartite response regulators"/>
    <property type="match status" value="1"/>
</dbReference>
<dbReference type="PROSITE" id="PS00622">
    <property type="entry name" value="HTH_LUXR_1"/>
    <property type="match status" value="1"/>
</dbReference>
<dbReference type="InterPro" id="IPR000792">
    <property type="entry name" value="Tscrpt_reg_LuxR_C"/>
</dbReference>
<dbReference type="EMBL" id="JBHSXS010000034">
    <property type="protein sequence ID" value="MFC6885103.1"/>
    <property type="molecule type" value="Genomic_DNA"/>
</dbReference>